<evidence type="ECO:0000313" key="4">
    <source>
        <dbReference type="EMBL" id="MBB3159064.1"/>
    </source>
</evidence>
<dbReference type="AlphaFoldDB" id="A0A7W5CLF4"/>
<keyword evidence="2" id="KW-0472">Membrane</keyword>
<proteinExistence type="predicted"/>
<feature type="domain" description="DUF58" evidence="3">
    <location>
        <begin position="209"/>
        <end position="318"/>
    </location>
</feature>
<keyword evidence="2" id="KW-0812">Transmembrane</keyword>
<sequence length="418" mass="43145">MRSVVRRRWPFTLRGTGALLLTAAAFLIAERAGIPELLYFATLLSALLVAAAIALLLTRGAGTVTRVVSPDVPEVGGTASVTVRAGMRSALPSGPGRWTDTLPPGLAGRAEGTSPATGSALSGTGAAVQVRYDMVGVTRGTHALGPLEVTTTDPFGLFRRRLALGRTTPVTVAPAIVDLAPLPRASGEAGGGRQTTTLQLGQGSDNLVARPYAPGDSMRRIHWRATAHRDTLMVRQEEQESSPAATVVLDRALSRWTPLAATAPGADEAFETAVTACVSVVARLVHEGYTVDVVDSDGSLLIDPVEGGDDGEARAAAAGFATLRARTDDPARRVVPASAAALSGPVVVITGALEPDDRIALGAVAHHSALPVLLVVGERAELAGLRAGGWRAAVLWPGGDVAAAWDDAMQEGHARVDH</sequence>
<dbReference type="PANTHER" id="PTHR34351:SF1">
    <property type="entry name" value="SLR1927 PROTEIN"/>
    <property type="match status" value="1"/>
</dbReference>
<dbReference type="Proteomes" id="UP000543579">
    <property type="component" value="Unassembled WGS sequence"/>
</dbReference>
<dbReference type="EMBL" id="JACHXY010000003">
    <property type="protein sequence ID" value="MBB3159064.1"/>
    <property type="molecule type" value="Genomic_DNA"/>
</dbReference>
<feature type="compositionally biased region" description="Low complexity" evidence="1">
    <location>
        <begin position="112"/>
        <end position="122"/>
    </location>
</feature>
<dbReference type="Pfam" id="PF01882">
    <property type="entry name" value="DUF58"/>
    <property type="match status" value="1"/>
</dbReference>
<gene>
    <name evidence="4" type="ORF">FHS07_002782</name>
</gene>
<reference evidence="4 5" key="1">
    <citation type="submission" date="2020-08" db="EMBL/GenBank/DDBJ databases">
        <title>Genomic Encyclopedia of Type Strains, Phase III (KMG-III): the genomes of soil and plant-associated and newly described type strains.</title>
        <authorList>
            <person name="Whitman W."/>
        </authorList>
    </citation>
    <scope>NUCLEOTIDE SEQUENCE [LARGE SCALE GENOMIC DNA]</scope>
    <source>
        <strain evidence="4 5">CECT 8356</strain>
    </source>
</reference>
<dbReference type="RefSeq" id="WP_343054725.1">
    <property type="nucleotide sequence ID" value="NZ_JACHXY010000003.1"/>
</dbReference>
<evidence type="ECO:0000256" key="2">
    <source>
        <dbReference type="SAM" id="Phobius"/>
    </source>
</evidence>
<name>A0A7W5CLF4_9MICO</name>
<comment type="caution">
    <text evidence="4">The sequence shown here is derived from an EMBL/GenBank/DDBJ whole genome shotgun (WGS) entry which is preliminary data.</text>
</comment>
<dbReference type="PANTHER" id="PTHR34351">
    <property type="entry name" value="SLR1927 PROTEIN-RELATED"/>
    <property type="match status" value="1"/>
</dbReference>
<evidence type="ECO:0000259" key="3">
    <source>
        <dbReference type="Pfam" id="PF01882"/>
    </source>
</evidence>
<dbReference type="InterPro" id="IPR002881">
    <property type="entry name" value="DUF58"/>
</dbReference>
<feature type="transmembrane region" description="Helical" evidence="2">
    <location>
        <begin position="41"/>
        <end position="58"/>
    </location>
</feature>
<keyword evidence="2" id="KW-1133">Transmembrane helix</keyword>
<organism evidence="4 5">
    <name type="scientific">Microbacterium proteolyticum</name>
    <dbReference type="NCBI Taxonomy" id="1572644"/>
    <lineage>
        <taxon>Bacteria</taxon>
        <taxon>Bacillati</taxon>
        <taxon>Actinomycetota</taxon>
        <taxon>Actinomycetes</taxon>
        <taxon>Micrococcales</taxon>
        <taxon>Microbacteriaceae</taxon>
        <taxon>Microbacterium</taxon>
    </lineage>
</organism>
<evidence type="ECO:0000313" key="5">
    <source>
        <dbReference type="Proteomes" id="UP000543579"/>
    </source>
</evidence>
<protein>
    <submittedName>
        <fullName evidence="4">Uncharacterized protein (DUF58 family)</fullName>
    </submittedName>
</protein>
<evidence type="ECO:0000256" key="1">
    <source>
        <dbReference type="SAM" id="MobiDB-lite"/>
    </source>
</evidence>
<feature type="region of interest" description="Disordered" evidence="1">
    <location>
        <begin position="90"/>
        <end position="122"/>
    </location>
</feature>
<accession>A0A7W5CLF4</accession>